<gene>
    <name evidence="3" type="ORF">Sango_3058200</name>
</gene>
<dbReference type="EMBL" id="JACGWL010000119">
    <property type="protein sequence ID" value="KAK4384463.1"/>
    <property type="molecule type" value="Genomic_DNA"/>
</dbReference>
<feature type="region of interest" description="Disordered" evidence="1">
    <location>
        <begin position="1"/>
        <end position="60"/>
    </location>
</feature>
<protein>
    <recommendedName>
        <fullName evidence="2">Reverse transcriptase domain-containing protein</fullName>
    </recommendedName>
</protein>
<feature type="region of interest" description="Disordered" evidence="1">
    <location>
        <begin position="137"/>
        <end position="160"/>
    </location>
</feature>
<dbReference type="SUPFAM" id="SSF56219">
    <property type="entry name" value="DNase I-like"/>
    <property type="match status" value="1"/>
</dbReference>
<reference evidence="3" key="1">
    <citation type="submission" date="2020-06" db="EMBL/GenBank/DDBJ databases">
        <authorList>
            <person name="Li T."/>
            <person name="Hu X."/>
            <person name="Zhang T."/>
            <person name="Song X."/>
            <person name="Zhang H."/>
            <person name="Dai N."/>
            <person name="Sheng W."/>
            <person name="Hou X."/>
            <person name="Wei L."/>
        </authorList>
    </citation>
    <scope>NUCLEOTIDE SEQUENCE</scope>
    <source>
        <strain evidence="3">K16</strain>
        <tissue evidence="3">Leaf</tissue>
    </source>
</reference>
<evidence type="ECO:0000313" key="3">
    <source>
        <dbReference type="EMBL" id="KAK4384463.1"/>
    </source>
</evidence>
<accession>A0AAE1T931</accession>
<reference evidence="3" key="2">
    <citation type="journal article" date="2024" name="Plant">
        <title>Genomic evolution and insights into agronomic trait innovations of Sesamum species.</title>
        <authorList>
            <person name="Miao H."/>
            <person name="Wang L."/>
            <person name="Qu L."/>
            <person name="Liu H."/>
            <person name="Sun Y."/>
            <person name="Le M."/>
            <person name="Wang Q."/>
            <person name="Wei S."/>
            <person name="Zheng Y."/>
            <person name="Lin W."/>
            <person name="Duan Y."/>
            <person name="Cao H."/>
            <person name="Xiong S."/>
            <person name="Wang X."/>
            <person name="Wei L."/>
            <person name="Li C."/>
            <person name="Ma Q."/>
            <person name="Ju M."/>
            <person name="Zhao R."/>
            <person name="Li G."/>
            <person name="Mu C."/>
            <person name="Tian Q."/>
            <person name="Mei H."/>
            <person name="Zhang T."/>
            <person name="Gao T."/>
            <person name="Zhang H."/>
        </authorList>
    </citation>
    <scope>NUCLEOTIDE SEQUENCE</scope>
    <source>
        <strain evidence="3">K16</strain>
    </source>
</reference>
<evidence type="ECO:0000259" key="2">
    <source>
        <dbReference type="Pfam" id="PF00078"/>
    </source>
</evidence>
<evidence type="ECO:0000256" key="1">
    <source>
        <dbReference type="SAM" id="MobiDB-lite"/>
    </source>
</evidence>
<dbReference type="InterPro" id="IPR000477">
    <property type="entry name" value="RT_dom"/>
</dbReference>
<feature type="region of interest" description="Disordered" evidence="1">
    <location>
        <begin position="177"/>
        <end position="224"/>
    </location>
</feature>
<feature type="compositionally biased region" description="Basic and acidic residues" evidence="1">
    <location>
        <begin position="16"/>
        <end position="25"/>
    </location>
</feature>
<feature type="domain" description="Reverse transcriptase" evidence="2">
    <location>
        <begin position="949"/>
        <end position="1090"/>
    </location>
</feature>
<proteinExistence type="predicted"/>
<comment type="caution">
    <text evidence="3">The sequence shown here is derived from an EMBL/GenBank/DDBJ whole genome shotgun (WGS) entry which is preliminary data.</text>
</comment>
<organism evidence="3 4">
    <name type="scientific">Sesamum angolense</name>
    <dbReference type="NCBI Taxonomy" id="2727404"/>
    <lineage>
        <taxon>Eukaryota</taxon>
        <taxon>Viridiplantae</taxon>
        <taxon>Streptophyta</taxon>
        <taxon>Embryophyta</taxon>
        <taxon>Tracheophyta</taxon>
        <taxon>Spermatophyta</taxon>
        <taxon>Magnoliopsida</taxon>
        <taxon>eudicotyledons</taxon>
        <taxon>Gunneridae</taxon>
        <taxon>Pentapetalae</taxon>
        <taxon>asterids</taxon>
        <taxon>lamiids</taxon>
        <taxon>Lamiales</taxon>
        <taxon>Pedaliaceae</taxon>
        <taxon>Sesamum</taxon>
    </lineage>
</organism>
<name>A0AAE1T931_9LAMI</name>
<dbReference type="Proteomes" id="UP001289374">
    <property type="component" value="Unassembled WGS sequence"/>
</dbReference>
<feature type="compositionally biased region" description="Basic and acidic residues" evidence="1">
    <location>
        <begin position="34"/>
        <end position="43"/>
    </location>
</feature>
<evidence type="ECO:0000313" key="4">
    <source>
        <dbReference type="Proteomes" id="UP001289374"/>
    </source>
</evidence>
<dbReference type="CDD" id="cd01650">
    <property type="entry name" value="RT_nLTR_like"/>
    <property type="match status" value="1"/>
</dbReference>
<keyword evidence="4" id="KW-1185">Reference proteome</keyword>
<dbReference type="PANTHER" id="PTHR33116">
    <property type="entry name" value="REVERSE TRANSCRIPTASE ZINC-BINDING DOMAIN-CONTAINING PROTEIN-RELATED-RELATED"/>
    <property type="match status" value="1"/>
</dbReference>
<feature type="region of interest" description="Disordered" evidence="1">
    <location>
        <begin position="427"/>
        <end position="457"/>
    </location>
</feature>
<sequence>MLPKESNSLCPLSHNTHTDSTHTTHTEISAAHVENPDGEHDAPEAVNLGGDLHGAGKESPSAREEFDFDAFYELANRVLNGDSDAMASLNSLKDRWEQKFKTSKNPVSQVGDWPAEYAVSTKDLPFASPFISHDCSSSSLSDLATSQEKEVQELPSPQISVGPTQLLVELSASASQDSLEEGPSCNAQENEPQEASIPPSPLVVAGDLAGSEPPDCRAEDTQDCSSNLDLNPLTTVHDGQLNQSEIYIGNVKLQADFVDTIAGAFLQSSRKTLHFVPPTRQNGEVIIRPTQEVVDNGSKKGRSTRRLAMEDVIEGGPWLLQDEGLSTVASGVGTPLYTDGITKDCSRLDFARVCVMLDFNSPLPKHLVVISPVLRNGKEDPKRIDVEYEWLPQRCKNCCSLGHVSATCPANMKKTVAPPITIFVQKQPPQTDLTQPEQRLNPTVGPRPAPSNGQNSVWSEQYTKNASQSAASILRTNSGTSRLDKGKDIVLHNSYSALVTDLTKETEIPENQLTGPNGSSPMLGAHDQGGLVECSWTQWSRSSTSCRAIGRIWLAWDLLEVGIDILEVGTQFIHCRAVNKRMHTRCLITVIYGDYDIIPRRELWSALRTLSTGLQIEPWLILGDFNAVIDDSEVCGQAADTSASMVEFRSCIRDTGLVPLPFTGCPYTWHNCSEGPRSLWKRLDRMLVNGAWLDKWPGSSYVSALPSTSDHSPLILTGMNRVAENVIFRFDNYLAQLPGFLGSVENIWRHHIPGTAMYEIVCKLKLLKAEFRCQKKRTGELTVNVRKAKDFLDKAQSLFSTYKEDIFLNLVKCCRRVYSAAIKLEITKPSGETLTNQHEVIQEFTSYFQTLIGGSSPHRTVELGFSQHEIRQIIPAEASLLVAPVTAHEVKEAFFQIDVESAPGPDGFGSAFYRAAWPVVGQSMVEAVGEFFRTGKLLKQINNTLLALIPKVNMPTYVSDYRPISCCNVLYKAITKIMVKRIQRVLPLLINYSQNAFVPGRSIADNILLAQELLAGYNQTRLPERCTLKVDIQKAYDSVEWDFLLAVLRLFNFPPHFVTLIEQCVSTSSFSVSLNGSIHGFFKGGRGLRQDTLSEFATISGLKVNPAKSQIILSRAVQQQRQQLLDCVGFQEGSLPIKYLGIPLTSSRLTIADCRPLIDKVDTRLAGWHHQNLSYAGRLQLIKSVISTLHTYWASVFILPKGILKMLERKMRTFLWQGPSGGDKQRWHGNRFANRKRRRLGMRSLIIMNQALILKQMWRILQNDGSSIWVDWIKRYRLRHSTLWTYNRTTGSWCWKKMLKLRPLLQRGVHYKVGDGSSFSLWQDLWHERGPLCISFPRGSEVTGLPLSSTLSSVLQRNQWCWPAATDSDIMEIMSLLPPTTPSAADTICWRSNSGQFTLTTAILLIQPPSPHTHWQGLLQGKFKIPRHGLFFG</sequence>
<feature type="compositionally biased region" description="Polar residues" evidence="1">
    <location>
        <begin position="1"/>
        <end position="10"/>
    </location>
</feature>
<dbReference type="Gene3D" id="3.60.10.10">
    <property type="entry name" value="Endonuclease/exonuclease/phosphatase"/>
    <property type="match status" value="1"/>
</dbReference>
<dbReference type="InterPro" id="IPR043502">
    <property type="entry name" value="DNA/RNA_pol_sf"/>
</dbReference>
<feature type="compositionally biased region" description="Polar residues" evidence="1">
    <location>
        <begin position="427"/>
        <end position="441"/>
    </location>
</feature>
<dbReference type="PANTHER" id="PTHR33116:SF78">
    <property type="entry name" value="OS12G0587133 PROTEIN"/>
    <property type="match status" value="1"/>
</dbReference>
<dbReference type="Pfam" id="PF00078">
    <property type="entry name" value="RVT_1"/>
    <property type="match status" value="1"/>
</dbReference>
<dbReference type="SUPFAM" id="SSF56672">
    <property type="entry name" value="DNA/RNA polymerases"/>
    <property type="match status" value="1"/>
</dbReference>
<feature type="compositionally biased region" description="Low complexity" evidence="1">
    <location>
        <begin position="137"/>
        <end position="146"/>
    </location>
</feature>
<dbReference type="InterPro" id="IPR036691">
    <property type="entry name" value="Endo/exonu/phosph_ase_sf"/>
</dbReference>